<evidence type="ECO:0000313" key="1">
    <source>
        <dbReference type="EMBL" id="KAK2035651.1"/>
    </source>
</evidence>
<keyword evidence="2" id="KW-1185">Reference proteome</keyword>
<proteinExistence type="predicted"/>
<dbReference type="EMBL" id="MU842808">
    <property type="protein sequence ID" value="KAK2035651.1"/>
    <property type="molecule type" value="Genomic_DNA"/>
</dbReference>
<sequence length="179" mass="19944">MPLTLDYLPFRGRYRSLATNRITRTILAALDGPPSSTVGVDYRNSYRVDGTRVAIKKVAPASRIVSLKKHPVSSGLMPWSLDSSNTIATQYTRASIIRDRSYDTIEFRCRELSTWREKSTTFVLEAMRILIGKAVCKQIAKASPSTSDRPPPTRFYVAATSRHGGYLKVGVQDIMAIAM</sequence>
<evidence type="ECO:0000313" key="2">
    <source>
        <dbReference type="Proteomes" id="UP001232148"/>
    </source>
</evidence>
<comment type="caution">
    <text evidence="1">The sequence shown here is derived from an EMBL/GenBank/DDBJ whole genome shotgun (WGS) entry which is preliminary data.</text>
</comment>
<reference evidence="1" key="1">
    <citation type="submission" date="2021-06" db="EMBL/GenBank/DDBJ databases">
        <title>Comparative genomics, transcriptomics and evolutionary studies reveal genomic signatures of adaptation to plant cell wall in hemibiotrophic fungi.</title>
        <authorList>
            <consortium name="DOE Joint Genome Institute"/>
            <person name="Baroncelli R."/>
            <person name="Diaz J.F."/>
            <person name="Benocci T."/>
            <person name="Peng M."/>
            <person name="Battaglia E."/>
            <person name="Haridas S."/>
            <person name="Andreopoulos W."/>
            <person name="Labutti K."/>
            <person name="Pangilinan J."/>
            <person name="Floch G.L."/>
            <person name="Makela M.R."/>
            <person name="Henrissat B."/>
            <person name="Grigoriev I.V."/>
            <person name="Crouch J.A."/>
            <person name="De Vries R.P."/>
            <person name="Sukno S.A."/>
            <person name="Thon M.R."/>
        </authorList>
    </citation>
    <scope>NUCLEOTIDE SEQUENCE</scope>
    <source>
        <strain evidence="1">MAFF235873</strain>
    </source>
</reference>
<name>A0AAD9M5Q7_9PEZI</name>
<accession>A0AAD9M5Q7</accession>
<dbReference type="AlphaFoldDB" id="A0AAD9M5Q7"/>
<gene>
    <name evidence="1" type="ORF">LX32DRAFT_3487</name>
</gene>
<organism evidence="1 2">
    <name type="scientific">Colletotrichum zoysiae</name>
    <dbReference type="NCBI Taxonomy" id="1216348"/>
    <lineage>
        <taxon>Eukaryota</taxon>
        <taxon>Fungi</taxon>
        <taxon>Dikarya</taxon>
        <taxon>Ascomycota</taxon>
        <taxon>Pezizomycotina</taxon>
        <taxon>Sordariomycetes</taxon>
        <taxon>Hypocreomycetidae</taxon>
        <taxon>Glomerellales</taxon>
        <taxon>Glomerellaceae</taxon>
        <taxon>Colletotrichum</taxon>
        <taxon>Colletotrichum graminicola species complex</taxon>
    </lineage>
</organism>
<dbReference type="Proteomes" id="UP001232148">
    <property type="component" value="Unassembled WGS sequence"/>
</dbReference>
<protein>
    <submittedName>
        <fullName evidence="1">Uncharacterized protein</fullName>
    </submittedName>
</protein>